<sequence>MDMSQYRDLFVAEAREHLERLGEEVLALEKDPANGERLDSLFRTAHSIKGMAGSMGYDGIADLSHRMEDLMDRVRKGRIPFGRDIADLLLACADQLGRMVEDVTGGGNGSLDATDLCARLALVAGQEAAAPAAPADAETSPSPQPSDQPEPARRDESDGARTVRIRSELLDRFVNITGELVTGKNRIMELAAGLESEPLRDAAAELSKLVRDLQREVMSARMMPFGTICDRFPRMVRDLARRSGKEATLAIDGKDQELDRGILEILPDPLLHALRNAVDHGIESPEERSAAGKGAGGRIVLSVRREKDHLDVTVTDDGRGMDPAALVNAALAKGIITPEEAATLSRQEALMLVCRPGFSTARSVTEVSGRGVGMDAVQAAVSRAGGSLSIQSERGRGSRITLRLPLSVAIIQVLLVGCGPLTMAVPVNAVRRTVELDRRLQRIEDGRAVFDLGGETLPLVDLGLLVGTGPTAGGDFSPVLTADVAGRTMGFAVDRFFGQAEVFTKPLGTPLNRARGLAGGAILGDGRVIFILDLPNLVDGATSRRRVFMHPDGAHKGGTTA</sequence>
<dbReference type="InterPro" id="IPR036890">
    <property type="entry name" value="HATPase_C_sf"/>
</dbReference>
<dbReference type="SMR" id="Q747R6"/>
<dbReference type="PRINTS" id="PR00344">
    <property type="entry name" value="BCTRLSENSOR"/>
</dbReference>
<reference evidence="12 13" key="1">
    <citation type="journal article" date="2003" name="Science">
        <title>Genome of Geobacter sulfurreducens: metal reduction in subsurface environments.</title>
        <authorList>
            <person name="Methe B.A."/>
            <person name="Nelson K.E."/>
            <person name="Eisen J.A."/>
            <person name="Paulsen I.T."/>
            <person name="Nelson W."/>
            <person name="Heidelberg J.F."/>
            <person name="Wu D."/>
            <person name="Wu M."/>
            <person name="Ward N."/>
            <person name="Beanan M.J."/>
            <person name="Dodson R.J."/>
            <person name="Madupu R."/>
            <person name="Brinkac L.M."/>
            <person name="Daugherty S.C."/>
            <person name="DeBoy R.T."/>
            <person name="Durkin A.S."/>
            <person name="Gwinn M."/>
            <person name="Kolonay J.F."/>
            <person name="Sullivan S.A."/>
            <person name="Haft D.H."/>
            <person name="Selengut J."/>
            <person name="Davidsen T.M."/>
            <person name="Zafar N."/>
            <person name="White O."/>
            <person name="Tran B."/>
            <person name="Romero C."/>
            <person name="Forberger H.A."/>
            <person name="Weidman J."/>
            <person name="Khouri H."/>
            <person name="Feldblyum T.V."/>
            <person name="Utterback T.R."/>
            <person name="Van Aken S.E."/>
            <person name="Lovley D.R."/>
            <person name="Fraser C.M."/>
        </authorList>
    </citation>
    <scope>NUCLEOTIDE SEQUENCE [LARGE SCALE GENOMIC DNA]</scope>
    <source>
        <strain evidence="13">ATCC 51573 / DSM 12127 / PCA</strain>
    </source>
</reference>
<dbReference type="InterPro" id="IPR005467">
    <property type="entry name" value="His_kinase_dom"/>
</dbReference>
<dbReference type="InterPro" id="IPR037006">
    <property type="entry name" value="CheA-like_homodim_sf"/>
</dbReference>
<evidence type="ECO:0000256" key="4">
    <source>
        <dbReference type="ARBA" id="ARBA00022679"/>
    </source>
</evidence>
<dbReference type="eggNOG" id="COG0643">
    <property type="taxonomic scope" value="Bacteria"/>
</dbReference>
<evidence type="ECO:0000256" key="1">
    <source>
        <dbReference type="ARBA" id="ARBA00000085"/>
    </source>
</evidence>
<keyword evidence="13" id="KW-1185">Reference proteome</keyword>
<evidence type="ECO:0000259" key="11">
    <source>
        <dbReference type="PROSITE" id="PS50894"/>
    </source>
</evidence>
<dbReference type="EC" id="2.7.13.3" evidence="2"/>
<dbReference type="InterPro" id="IPR036061">
    <property type="entry name" value="CheW-like_dom_sf"/>
</dbReference>
<dbReference type="GO" id="GO:0000155">
    <property type="term" value="F:phosphorelay sensor kinase activity"/>
    <property type="evidence" value="ECO:0000318"/>
    <property type="project" value="GO_Central"/>
</dbReference>
<dbReference type="InterPro" id="IPR003594">
    <property type="entry name" value="HATPase_dom"/>
</dbReference>
<feature type="domain" description="CheW-like" evidence="10">
    <location>
        <begin position="410"/>
        <end position="543"/>
    </location>
</feature>
<feature type="domain" description="HPt" evidence="11">
    <location>
        <begin position="1"/>
        <end position="103"/>
    </location>
</feature>
<dbReference type="PROSITE" id="PS50109">
    <property type="entry name" value="HIS_KIN"/>
    <property type="match status" value="1"/>
</dbReference>
<dbReference type="HOGENOM" id="CLU_000650_3_0_7"/>
<dbReference type="Pfam" id="PF02518">
    <property type="entry name" value="HATPase_c"/>
    <property type="match status" value="1"/>
</dbReference>
<dbReference type="STRING" id="243231.GSU3199"/>
<organism evidence="12 13">
    <name type="scientific">Geobacter sulfurreducens (strain ATCC 51573 / DSM 12127 / PCA)</name>
    <dbReference type="NCBI Taxonomy" id="243231"/>
    <lineage>
        <taxon>Bacteria</taxon>
        <taxon>Pseudomonadati</taxon>
        <taxon>Thermodesulfobacteriota</taxon>
        <taxon>Desulfuromonadia</taxon>
        <taxon>Geobacterales</taxon>
        <taxon>Geobacteraceae</taxon>
        <taxon>Geobacter</taxon>
    </lineage>
</organism>
<dbReference type="Gene3D" id="1.20.120.160">
    <property type="entry name" value="HPT domain"/>
    <property type="match status" value="1"/>
</dbReference>
<dbReference type="GO" id="GO:0005737">
    <property type="term" value="C:cytoplasm"/>
    <property type="evidence" value="ECO:0007669"/>
    <property type="project" value="InterPro"/>
</dbReference>
<keyword evidence="4" id="KW-0808">Transferase</keyword>
<dbReference type="Pfam" id="PF01627">
    <property type="entry name" value="Hpt"/>
    <property type="match status" value="1"/>
</dbReference>
<dbReference type="CDD" id="cd00088">
    <property type="entry name" value="HPT"/>
    <property type="match status" value="1"/>
</dbReference>
<evidence type="ECO:0000259" key="10">
    <source>
        <dbReference type="PROSITE" id="PS50851"/>
    </source>
</evidence>
<dbReference type="SMART" id="SM00387">
    <property type="entry name" value="HATPase_c"/>
    <property type="match status" value="1"/>
</dbReference>
<dbReference type="EMBL" id="AE017180">
    <property type="protein sequence ID" value="AAR36590.1"/>
    <property type="molecule type" value="Genomic_DNA"/>
</dbReference>
<dbReference type="PATRIC" id="fig|243231.5.peg.3223"/>
<name>Q747R6_GEOSL</name>
<evidence type="ECO:0000256" key="6">
    <source>
        <dbReference type="PROSITE-ProRule" id="PRU00110"/>
    </source>
</evidence>
<reference evidence="12 13" key="2">
    <citation type="journal article" date="2012" name="BMC Genomics">
        <title>Comparative genomic analysis of Geobacter sulfurreducens KN400, a strain with enhanced capacity for extracellular electron transfer and electricity production.</title>
        <authorList>
            <person name="Butler J.E."/>
            <person name="Young N.D."/>
            <person name="Aklujkar M."/>
            <person name="Lovley D.R."/>
        </authorList>
    </citation>
    <scope>NUCLEOTIDE SEQUENCE [LARGE SCALE GENOMIC DNA]</scope>
    <source>
        <strain evidence="13">ATCC 51573 / DSM 12127 / PCA</strain>
    </source>
</reference>
<protein>
    <recommendedName>
        <fullName evidence="2">histidine kinase</fullName>
        <ecNumber evidence="2">2.7.13.3</ecNumber>
    </recommendedName>
</protein>
<accession>Q747R6</accession>
<dbReference type="Pfam" id="PF01584">
    <property type="entry name" value="CheW"/>
    <property type="match status" value="1"/>
</dbReference>
<dbReference type="OrthoDB" id="9803176at2"/>
<dbReference type="SMART" id="SM01231">
    <property type="entry name" value="H-kinase_dim"/>
    <property type="match status" value="1"/>
</dbReference>
<dbReference type="PANTHER" id="PTHR43395">
    <property type="entry name" value="SENSOR HISTIDINE KINASE CHEA"/>
    <property type="match status" value="1"/>
</dbReference>
<dbReference type="FunFam" id="1.20.120.160:FF:000008">
    <property type="entry name" value="Chemotaxis sensor histidine kinase CheA"/>
    <property type="match status" value="1"/>
</dbReference>
<feature type="compositionally biased region" description="Basic and acidic residues" evidence="7">
    <location>
        <begin position="150"/>
        <end position="161"/>
    </location>
</feature>
<evidence type="ECO:0000256" key="7">
    <source>
        <dbReference type="SAM" id="MobiDB-lite"/>
    </source>
</evidence>
<dbReference type="InParanoid" id="Q747R6"/>
<dbReference type="KEGG" id="gsu:GSU3199"/>
<dbReference type="Gene3D" id="2.30.30.40">
    <property type="entry name" value="SH3 Domains"/>
    <property type="match status" value="1"/>
</dbReference>
<evidence type="ECO:0000259" key="9">
    <source>
        <dbReference type="PROSITE" id="PS50109"/>
    </source>
</evidence>
<dbReference type="FunFam" id="3.30.565.10:FF:000016">
    <property type="entry name" value="Chemotaxis protein CheA, putative"/>
    <property type="match status" value="1"/>
</dbReference>
<keyword evidence="8" id="KW-0472">Membrane</keyword>
<dbReference type="SUPFAM" id="SSF50341">
    <property type="entry name" value="CheW-like"/>
    <property type="match status" value="1"/>
</dbReference>
<evidence type="ECO:0000256" key="8">
    <source>
        <dbReference type="SAM" id="Phobius"/>
    </source>
</evidence>
<dbReference type="EnsemblBacteria" id="AAR36590">
    <property type="protein sequence ID" value="AAR36590"/>
    <property type="gene ID" value="GSU3199"/>
</dbReference>
<dbReference type="RefSeq" id="WP_010943817.1">
    <property type="nucleotide sequence ID" value="NC_002939.5"/>
</dbReference>
<dbReference type="SMART" id="SM00260">
    <property type="entry name" value="CheW"/>
    <property type="match status" value="1"/>
</dbReference>
<evidence type="ECO:0000256" key="3">
    <source>
        <dbReference type="ARBA" id="ARBA00022553"/>
    </source>
</evidence>
<feature type="compositionally biased region" description="Low complexity" evidence="7">
    <location>
        <begin position="128"/>
        <end position="141"/>
    </location>
</feature>
<dbReference type="PROSITE" id="PS50851">
    <property type="entry name" value="CHEW"/>
    <property type="match status" value="1"/>
</dbReference>
<keyword evidence="3 6" id="KW-0597">Phosphoprotein</keyword>
<feature type="modified residue" description="Phosphohistidine" evidence="6">
    <location>
        <position position="46"/>
    </location>
</feature>
<dbReference type="InterPro" id="IPR004358">
    <property type="entry name" value="Sig_transdc_His_kin-like_C"/>
</dbReference>
<dbReference type="AlphaFoldDB" id="Q747R6"/>
<dbReference type="InterPro" id="IPR008207">
    <property type="entry name" value="Sig_transdc_His_kin_Hpt_dom"/>
</dbReference>
<feature type="region of interest" description="Disordered" evidence="7">
    <location>
        <begin position="128"/>
        <end position="161"/>
    </location>
</feature>
<evidence type="ECO:0000313" key="13">
    <source>
        <dbReference type="Proteomes" id="UP000000577"/>
    </source>
</evidence>
<dbReference type="SUPFAM" id="SSF47226">
    <property type="entry name" value="Histidine-containing phosphotransfer domain, HPT domain"/>
    <property type="match status" value="1"/>
</dbReference>
<dbReference type="Gene3D" id="1.10.287.560">
    <property type="entry name" value="Histidine kinase CheA-like, homodimeric domain"/>
    <property type="match status" value="1"/>
</dbReference>
<dbReference type="Gene3D" id="3.30.565.10">
    <property type="entry name" value="Histidine kinase-like ATPase, C-terminal domain"/>
    <property type="match status" value="1"/>
</dbReference>
<dbReference type="SMART" id="SM00073">
    <property type="entry name" value="HPT"/>
    <property type="match status" value="1"/>
</dbReference>
<evidence type="ECO:0000313" key="12">
    <source>
        <dbReference type="EMBL" id="AAR36590.1"/>
    </source>
</evidence>
<gene>
    <name evidence="12" type="primary">cheA44H</name>
    <name evidence="12" type="ordered locus">GSU3199</name>
</gene>
<dbReference type="SUPFAM" id="SSF47384">
    <property type="entry name" value="Homodimeric domain of signal transducing histidine kinase"/>
    <property type="match status" value="1"/>
</dbReference>
<dbReference type="SUPFAM" id="SSF55874">
    <property type="entry name" value="ATPase domain of HSP90 chaperone/DNA topoisomerase II/histidine kinase"/>
    <property type="match status" value="1"/>
</dbReference>
<dbReference type="InterPro" id="IPR004105">
    <property type="entry name" value="CheA-like_dim"/>
</dbReference>
<dbReference type="InterPro" id="IPR036641">
    <property type="entry name" value="HPT_dom_sf"/>
</dbReference>
<dbReference type="GO" id="GO:0050920">
    <property type="term" value="P:regulation of chemotaxis"/>
    <property type="evidence" value="ECO:0000318"/>
    <property type="project" value="GO_Central"/>
</dbReference>
<dbReference type="GO" id="GO:0000160">
    <property type="term" value="P:phosphorelay signal transduction system"/>
    <property type="evidence" value="ECO:0000318"/>
    <property type="project" value="GO_Central"/>
</dbReference>
<comment type="catalytic activity">
    <reaction evidence="1">
        <text>ATP + protein L-histidine = ADP + protein N-phospho-L-histidine.</text>
        <dbReference type="EC" id="2.7.13.3"/>
    </reaction>
</comment>
<evidence type="ECO:0000256" key="5">
    <source>
        <dbReference type="ARBA" id="ARBA00022777"/>
    </source>
</evidence>
<feature type="domain" description="Histidine kinase" evidence="9">
    <location>
        <begin position="199"/>
        <end position="408"/>
    </location>
</feature>
<dbReference type="PANTHER" id="PTHR43395:SF1">
    <property type="entry name" value="CHEMOTAXIS PROTEIN CHEA"/>
    <property type="match status" value="1"/>
</dbReference>
<dbReference type="InterPro" id="IPR051315">
    <property type="entry name" value="Bact_Chemotaxis_CheA"/>
</dbReference>
<keyword evidence="8" id="KW-0812">Transmembrane</keyword>
<dbReference type="Proteomes" id="UP000000577">
    <property type="component" value="Chromosome"/>
</dbReference>
<keyword evidence="8" id="KW-1133">Transmembrane helix</keyword>
<dbReference type="GO" id="GO:0006935">
    <property type="term" value="P:chemotaxis"/>
    <property type="evidence" value="ECO:0007669"/>
    <property type="project" value="InterPro"/>
</dbReference>
<dbReference type="PROSITE" id="PS50894">
    <property type="entry name" value="HPT"/>
    <property type="match status" value="1"/>
</dbReference>
<proteinExistence type="predicted"/>
<keyword evidence="5 12" id="KW-0418">Kinase</keyword>
<feature type="transmembrane region" description="Helical" evidence="8">
    <location>
        <begin position="406"/>
        <end position="430"/>
    </location>
</feature>
<dbReference type="InterPro" id="IPR036097">
    <property type="entry name" value="HisK_dim/P_sf"/>
</dbReference>
<dbReference type="Pfam" id="PF02895">
    <property type="entry name" value="H-kinase_dim"/>
    <property type="match status" value="1"/>
</dbReference>
<dbReference type="InterPro" id="IPR002545">
    <property type="entry name" value="CheW-lke_dom"/>
</dbReference>
<evidence type="ECO:0000256" key="2">
    <source>
        <dbReference type="ARBA" id="ARBA00012438"/>
    </source>
</evidence>